<evidence type="ECO:0008006" key="6">
    <source>
        <dbReference type="Google" id="ProtNLM"/>
    </source>
</evidence>
<feature type="compositionally biased region" description="Low complexity" evidence="1">
    <location>
        <begin position="232"/>
        <end position="256"/>
    </location>
</feature>
<comment type="caution">
    <text evidence="4">The sequence shown here is derived from an EMBL/GenBank/DDBJ whole genome shotgun (WGS) entry which is preliminary data.</text>
</comment>
<evidence type="ECO:0000256" key="2">
    <source>
        <dbReference type="SAM" id="Phobius"/>
    </source>
</evidence>
<feature type="region of interest" description="Disordered" evidence="1">
    <location>
        <begin position="122"/>
        <end position="276"/>
    </location>
</feature>
<reference evidence="4" key="1">
    <citation type="journal article" date="2021" name="Nat. Commun.">
        <title>Genetic determinants of endophytism in the Arabidopsis root mycobiome.</title>
        <authorList>
            <person name="Mesny F."/>
            <person name="Miyauchi S."/>
            <person name="Thiergart T."/>
            <person name="Pickel B."/>
            <person name="Atanasova L."/>
            <person name="Karlsson M."/>
            <person name="Huettel B."/>
            <person name="Barry K.W."/>
            <person name="Haridas S."/>
            <person name="Chen C."/>
            <person name="Bauer D."/>
            <person name="Andreopoulos W."/>
            <person name="Pangilinan J."/>
            <person name="LaButti K."/>
            <person name="Riley R."/>
            <person name="Lipzen A."/>
            <person name="Clum A."/>
            <person name="Drula E."/>
            <person name="Henrissat B."/>
            <person name="Kohler A."/>
            <person name="Grigoriev I.V."/>
            <person name="Martin F.M."/>
            <person name="Hacquard S."/>
        </authorList>
    </citation>
    <scope>NUCLEOTIDE SEQUENCE</scope>
    <source>
        <strain evidence="4">MPI-CAGE-CH-0230</strain>
    </source>
</reference>
<organism evidence="4 5">
    <name type="scientific">Microdochium trichocladiopsis</name>
    <dbReference type="NCBI Taxonomy" id="1682393"/>
    <lineage>
        <taxon>Eukaryota</taxon>
        <taxon>Fungi</taxon>
        <taxon>Dikarya</taxon>
        <taxon>Ascomycota</taxon>
        <taxon>Pezizomycotina</taxon>
        <taxon>Sordariomycetes</taxon>
        <taxon>Xylariomycetidae</taxon>
        <taxon>Xylariales</taxon>
        <taxon>Microdochiaceae</taxon>
        <taxon>Microdochium</taxon>
    </lineage>
</organism>
<dbReference type="Proteomes" id="UP000756346">
    <property type="component" value="Unassembled WGS sequence"/>
</dbReference>
<dbReference type="RefSeq" id="XP_046006368.1">
    <property type="nucleotide sequence ID" value="XM_046159572.1"/>
</dbReference>
<evidence type="ECO:0000313" key="5">
    <source>
        <dbReference type="Proteomes" id="UP000756346"/>
    </source>
</evidence>
<keyword evidence="3" id="KW-0732">Signal</keyword>
<dbReference type="GeneID" id="70189118"/>
<feature type="compositionally biased region" description="Low complexity" evidence="1">
    <location>
        <begin position="333"/>
        <end position="344"/>
    </location>
</feature>
<feature type="compositionally biased region" description="Low complexity" evidence="1">
    <location>
        <begin position="138"/>
        <end position="186"/>
    </location>
</feature>
<dbReference type="CDD" id="cd12087">
    <property type="entry name" value="TM_EGFR-like"/>
    <property type="match status" value="1"/>
</dbReference>
<feature type="compositionally biased region" description="Polar residues" evidence="1">
    <location>
        <begin position="415"/>
        <end position="424"/>
    </location>
</feature>
<feature type="compositionally biased region" description="Gly residues" evidence="1">
    <location>
        <begin position="257"/>
        <end position="271"/>
    </location>
</feature>
<feature type="signal peptide" evidence="3">
    <location>
        <begin position="1"/>
        <end position="25"/>
    </location>
</feature>
<sequence>MVSSTRNKSLLGLVGILGLLGAVEADNKVLYPAAEGMTFYQGDSVAVRYVTDYADPKLNIFCYDDVAGSGVINKLETAITVGTGTKTVVLNMDGVSGCWFNLQNANNIWGVNSPIWTFKQSRPVQTTTQPPAAPPPAAATTTKGTTTVVPPAQTTSPADEASPPPAQAQAETSPATTADSSPTTTPIAETSDVDSLAVNSSSTTADPATKTAVTSTSTGHLSNPTDPAAIPGSSGSNNNNNNNNSSSGSSSGSTGASNGGGSSGGNGSGGGDTRDGGLSDGAKAGIGAGVGVSAALAIAGLVFFLMARRRQRPSYGANELPAEDYPTSTFISQQGQQLQQQNYQNDLAKRQSRGGSSGWTAPSPQEFYAKPEQYGGGPYEMHTGVQPPELPTLERPQEVLSPGMFPYNQPPEAVPSSTVLSYNQHPDVAPTATMFPSNHQGSKW</sequence>
<dbReference type="EMBL" id="JAGTJQ010000011">
    <property type="protein sequence ID" value="KAH7018101.1"/>
    <property type="molecule type" value="Genomic_DNA"/>
</dbReference>
<evidence type="ECO:0000256" key="1">
    <source>
        <dbReference type="SAM" id="MobiDB-lite"/>
    </source>
</evidence>
<keyword evidence="5" id="KW-1185">Reference proteome</keyword>
<feature type="region of interest" description="Disordered" evidence="1">
    <location>
        <begin position="330"/>
        <end position="375"/>
    </location>
</feature>
<feature type="region of interest" description="Disordered" evidence="1">
    <location>
        <begin position="399"/>
        <end position="424"/>
    </location>
</feature>
<feature type="transmembrane region" description="Helical" evidence="2">
    <location>
        <begin position="284"/>
        <end position="305"/>
    </location>
</feature>
<dbReference type="AlphaFoldDB" id="A0A9P8XUE6"/>
<feature type="compositionally biased region" description="Polar residues" evidence="1">
    <location>
        <begin position="197"/>
        <end position="225"/>
    </location>
</feature>
<name>A0A9P8XUE6_9PEZI</name>
<evidence type="ECO:0000256" key="3">
    <source>
        <dbReference type="SAM" id="SignalP"/>
    </source>
</evidence>
<dbReference type="OrthoDB" id="5367645at2759"/>
<feature type="chain" id="PRO_5040266988" description="Mid2 domain-containing protein" evidence="3">
    <location>
        <begin position="26"/>
        <end position="444"/>
    </location>
</feature>
<keyword evidence="2" id="KW-0812">Transmembrane</keyword>
<accession>A0A9P8XUE6</accession>
<keyword evidence="2" id="KW-1133">Transmembrane helix</keyword>
<proteinExistence type="predicted"/>
<evidence type="ECO:0000313" key="4">
    <source>
        <dbReference type="EMBL" id="KAH7018101.1"/>
    </source>
</evidence>
<protein>
    <recommendedName>
        <fullName evidence="6">Mid2 domain-containing protein</fullName>
    </recommendedName>
</protein>
<gene>
    <name evidence="4" type="ORF">B0I36DRAFT_368148</name>
</gene>
<keyword evidence="2" id="KW-0472">Membrane</keyword>